<feature type="compositionally biased region" description="Polar residues" evidence="1">
    <location>
        <begin position="71"/>
        <end position="86"/>
    </location>
</feature>
<proteinExistence type="predicted"/>
<name>A0A9N8J9V9_9PEZI</name>
<feature type="region of interest" description="Disordered" evidence="1">
    <location>
        <begin position="68"/>
        <end position="87"/>
    </location>
</feature>
<reference evidence="2" key="1">
    <citation type="submission" date="2020-06" db="EMBL/GenBank/DDBJ databases">
        <authorList>
            <person name="Onetto C."/>
        </authorList>
    </citation>
    <scope>NUCLEOTIDE SEQUENCE</scope>
</reference>
<evidence type="ECO:0000313" key="3">
    <source>
        <dbReference type="Proteomes" id="UP000716446"/>
    </source>
</evidence>
<sequence length="160" mass="17487">PTATMPPTKLQKVAKAANTEDGSQGFVEKQNELFKVVKARQEEARTRICKSRANRNKDLHARIKALKCDPTTKQPGSNADAPSSDHTAFGTLRDLLARKTDLERRITERIDGLEKTMRIASSELQIVLKSRSELVATAIATVPAKASAATADSHVLIVKQ</sequence>
<accession>A0A9N8J9V9</accession>
<dbReference type="Proteomes" id="UP000716446">
    <property type="component" value="Unassembled WGS sequence"/>
</dbReference>
<evidence type="ECO:0000313" key="2">
    <source>
        <dbReference type="EMBL" id="CAD0083734.1"/>
    </source>
</evidence>
<gene>
    <name evidence="2" type="ORF">AWRI4619_LOCUS2301</name>
</gene>
<feature type="non-terminal residue" evidence="2">
    <location>
        <position position="160"/>
    </location>
</feature>
<feature type="region of interest" description="Disordered" evidence="1">
    <location>
        <begin position="1"/>
        <end position="24"/>
    </location>
</feature>
<organism evidence="2 3">
    <name type="scientific">Aureobasidium vineae</name>
    <dbReference type="NCBI Taxonomy" id="2773715"/>
    <lineage>
        <taxon>Eukaryota</taxon>
        <taxon>Fungi</taxon>
        <taxon>Dikarya</taxon>
        <taxon>Ascomycota</taxon>
        <taxon>Pezizomycotina</taxon>
        <taxon>Dothideomycetes</taxon>
        <taxon>Dothideomycetidae</taxon>
        <taxon>Dothideales</taxon>
        <taxon>Saccotheciaceae</taxon>
        <taxon>Aureobasidium</taxon>
    </lineage>
</organism>
<dbReference type="AlphaFoldDB" id="A0A9N8J9V9"/>
<protein>
    <submittedName>
        <fullName evidence="2">Uncharacterized protein</fullName>
    </submittedName>
</protein>
<keyword evidence="3" id="KW-1185">Reference proteome</keyword>
<dbReference type="EMBL" id="CAIJEN010000003">
    <property type="protein sequence ID" value="CAD0083734.1"/>
    <property type="molecule type" value="Genomic_DNA"/>
</dbReference>
<comment type="caution">
    <text evidence="2">The sequence shown here is derived from an EMBL/GenBank/DDBJ whole genome shotgun (WGS) entry which is preliminary data.</text>
</comment>
<evidence type="ECO:0000256" key="1">
    <source>
        <dbReference type="SAM" id="MobiDB-lite"/>
    </source>
</evidence>